<keyword evidence="3" id="KW-1185">Reference proteome</keyword>
<organism evidence="2 3">
    <name type="scientific">Stereocaulon virgatum</name>
    <dbReference type="NCBI Taxonomy" id="373712"/>
    <lineage>
        <taxon>Eukaryota</taxon>
        <taxon>Fungi</taxon>
        <taxon>Dikarya</taxon>
        <taxon>Ascomycota</taxon>
        <taxon>Pezizomycotina</taxon>
        <taxon>Lecanoromycetes</taxon>
        <taxon>OSLEUM clade</taxon>
        <taxon>Lecanoromycetidae</taxon>
        <taxon>Lecanorales</taxon>
        <taxon>Lecanorineae</taxon>
        <taxon>Stereocaulaceae</taxon>
        <taxon>Stereocaulon</taxon>
    </lineage>
</organism>
<gene>
    <name evidence="2" type="ORF">N7G274_005531</name>
</gene>
<sequence>MDHEVFIHRPYAVLHHLAGPKVYQVNGIVFDEIDIEGLPPRKDNVEPDYHNRKQFLKPKVEEPDWNKTEEAKPWLE</sequence>
<accession>A0ABR4AB80</accession>
<protein>
    <submittedName>
        <fullName evidence="2">Uncharacterized protein</fullName>
    </submittedName>
</protein>
<feature type="compositionally biased region" description="Basic and acidic residues" evidence="1">
    <location>
        <begin position="58"/>
        <end position="76"/>
    </location>
</feature>
<proteinExistence type="predicted"/>
<comment type="caution">
    <text evidence="2">The sequence shown here is derived from an EMBL/GenBank/DDBJ whole genome shotgun (WGS) entry which is preliminary data.</text>
</comment>
<evidence type="ECO:0000313" key="2">
    <source>
        <dbReference type="EMBL" id="KAL2041747.1"/>
    </source>
</evidence>
<evidence type="ECO:0000313" key="3">
    <source>
        <dbReference type="Proteomes" id="UP001590950"/>
    </source>
</evidence>
<reference evidence="2 3" key="1">
    <citation type="submission" date="2024-09" db="EMBL/GenBank/DDBJ databases">
        <title>Rethinking Asexuality: The Enigmatic Case of Functional Sexual Genes in Lepraria (Stereocaulaceae).</title>
        <authorList>
            <person name="Doellman M."/>
            <person name="Sun Y."/>
            <person name="Barcenas-Pena A."/>
            <person name="Lumbsch H.T."/>
            <person name="Grewe F."/>
        </authorList>
    </citation>
    <scope>NUCLEOTIDE SEQUENCE [LARGE SCALE GENOMIC DNA]</scope>
    <source>
        <strain evidence="2 3">Mercado 3170</strain>
    </source>
</reference>
<feature type="region of interest" description="Disordered" evidence="1">
    <location>
        <begin position="57"/>
        <end position="76"/>
    </location>
</feature>
<dbReference type="EMBL" id="JBEFKJ010000016">
    <property type="protein sequence ID" value="KAL2041747.1"/>
    <property type="molecule type" value="Genomic_DNA"/>
</dbReference>
<evidence type="ECO:0000256" key="1">
    <source>
        <dbReference type="SAM" id="MobiDB-lite"/>
    </source>
</evidence>
<dbReference type="Proteomes" id="UP001590950">
    <property type="component" value="Unassembled WGS sequence"/>
</dbReference>
<name>A0ABR4AB80_9LECA</name>